<evidence type="ECO:0000313" key="3">
    <source>
        <dbReference type="Proteomes" id="UP001589810"/>
    </source>
</evidence>
<dbReference type="EC" id="1.14.-.-" evidence="2"/>
<dbReference type="Gene3D" id="3.30.70.100">
    <property type="match status" value="1"/>
</dbReference>
<dbReference type="Pfam" id="PF03992">
    <property type="entry name" value="ABM"/>
    <property type="match status" value="1"/>
</dbReference>
<dbReference type="PROSITE" id="PS51725">
    <property type="entry name" value="ABM"/>
    <property type="match status" value="1"/>
</dbReference>
<keyword evidence="2" id="KW-0503">Monooxygenase</keyword>
<protein>
    <submittedName>
        <fullName evidence="2">Antibiotic biosynthesis monooxygenase family protein</fullName>
        <ecNumber evidence="2">1.14.-.-</ecNumber>
    </submittedName>
</protein>
<dbReference type="SUPFAM" id="SSF54909">
    <property type="entry name" value="Dimeric alpha+beta barrel"/>
    <property type="match status" value="1"/>
</dbReference>
<name>A0ABV6MQZ3_9PSEU</name>
<proteinExistence type="predicted"/>
<dbReference type="InterPro" id="IPR007138">
    <property type="entry name" value="ABM_dom"/>
</dbReference>
<dbReference type="EMBL" id="JBHLUD010000004">
    <property type="protein sequence ID" value="MFC0542662.1"/>
    <property type="molecule type" value="Genomic_DNA"/>
</dbReference>
<keyword evidence="2" id="KW-0560">Oxidoreductase</keyword>
<accession>A0ABV6MQZ3</accession>
<feature type="domain" description="ABM" evidence="1">
    <location>
        <begin position="2"/>
        <end position="92"/>
    </location>
</feature>
<reference evidence="2 3" key="1">
    <citation type="submission" date="2024-09" db="EMBL/GenBank/DDBJ databases">
        <authorList>
            <person name="Sun Q."/>
            <person name="Mori K."/>
        </authorList>
    </citation>
    <scope>NUCLEOTIDE SEQUENCE [LARGE SCALE GENOMIC DNA]</scope>
    <source>
        <strain evidence="2 3">TBRC 1432</strain>
    </source>
</reference>
<organism evidence="2 3">
    <name type="scientific">Kutzneria chonburiensis</name>
    <dbReference type="NCBI Taxonomy" id="1483604"/>
    <lineage>
        <taxon>Bacteria</taxon>
        <taxon>Bacillati</taxon>
        <taxon>Actinomycetota</taxon>
        <taxon>Actinomycetes</taxon>
        <taxon>Pseudonocardiales</taxon>
        <taxon>Pseudonocardiaceae</taxon>
        <taxon>Kutzneria</taxon>
    </lineage>
</organism>
<sequence>MTGEEVRVLVYHQADDASSLRAAYREVSLALGDVPGLLGNELLESVVDPTGFVVASRWADLDAFSRWEQGPDHRRSTASLRPYRDPRLAHPFGVYRVTRTYPASLVR</sequence>
<evidence type="ECO:0000313" key="2">
    <source>
        <dbReference type="EMBL" id="MFC0542662.1"/>
    </source>
</evidence>
<gene>
    <name evidence="2" type="ORF">ACFFH7_14290</name>
</gene>
<dbReference type="InterPro" id="IPR011008">
    <property type="entry name" value="Dimeric_a/b-barrel"/>
</dbReference>
<keyword evidence="3" id="KW-1185">Reference proteome</keyword>
<comment type="caution">
    <text evidence="2">The sequence shown here is derived from an EMBL/GenBank/DDBJ whole genome shotgun (WGS) entry which is preliminary data.</text>
</comment>
<dbReference type="GO" id="GO:0004497">
    <property type="term" value="F:monooxygenase activity"/>
    <property type="evidence" value="ECO:0007669"/>
    <property type="project" value="UniProtKB-KW"/>
</dbReference>
<evidence type="ECO:0000259" key="1">
    <source>
        <dbReference type="PROSITE" id="PS51725"/>
    </source>
</evidence>
<dbReference type="RefSeq" id="WP_273941078.1">
    <property type="nucleotide sequence ID" value="NZ_CP097263.1"/>
</dbReference>
<dbReference type="Proteomes" id="UP001589810">
    <property type="component" value="Unassembled WGS sequence"/>
</dbReference>